<evidence type="ECO:0000256" key="4">
    <source>
        <dbReference type="SAM" id="MobiDB-lite"/>
    </source>
</evidence>
<sequence>MAILQKSNPKISIIILNYQTDELVLNLLRLIDLPAGRTPPKALPTERRQELEDLEIIVIDNSSQNTLSKKLPRSSNIRHFFQNKNIGFSAGNNVGIKKAKGEWILLLNSDTVTNEKEIRRLMKTCRDNNCEVGAPQLKNKEGSIQNTVGYFDSSVKHIINCIFLRPRFIKCESITENTQVDLAIGAALLVKKTVFEKVGLLDQKNFFMYFEDMDFCYRLFKHKIPILYIPKVQITHYGGESADKDKNQKNSNYQKGLNNYI</sequence>
<dbReference type="AlphaFoldDB" id="A0A1F7GKN3"/>
<feature type="compositionally biased region" description="Polar residues" evidence="4">
    <location>
        <begin position="249"/>
        <end position="261"/>
    </location>
</feature>
<dbReference type="SUPFAM" id="SSF53448">
    <property type="entry name" value="Nucleotide-diphospho-sugar transferases"/>
    <property type="match status" value="1"/>
</dbReference>
<evidence type="ECO:0000259" key="5">
    <source>
        <dbReference type="Pfam" id="PF00535"/>
    </source>
</evidence>
<evidence type="ECO:0000313" key="6">
    <source>
        <dbReference type="EMBL" id="OGK19469.1"/>
    </source>
</evidence>
<comment type="caution">
    <text evidence="6">The sequence shown here is derived from an EMBL/GenBank/DDBJ whole genome shotgun (WGS) entry which is preliminary data.</text>
</comment>
<dbReference type="PANTHER" id="PTHR43179">
    <property type="entry name" value="RHAMNOSYLTRANSFERASE WBBL"/>
    <property type="match status" value="1"/>
</dbReference>
<reference evidence="6 7" key="1">
    <citation type="journal article" date="2016" name="Nat. Commun.">
        <title>Thousands of microbial genomes shed light on interconnected biogeochemical processes in an aquifer system.</title>
        <authorList>
            <person name="Anantharaman K."/>
            <person name="Brown C.T."/>
            <person name="Hug L.A."/>
            <person name="Sharon I."/>
            <person name="Castelle C.J."/>
            <person name="Probst A.J."/>
            <person name="Thomas B.C."/>
            <person name="Singh A."/>
            <person name="Wilkins M.J."/>
            <person name="Karaoz U."/>
            <person name="Brodie E.L."/>
            <person name="Williams K.H."/>
            <person name="Hubbard S.S."/>
            <person name="Banfield J.F."/>
        </authorList>
    </citation>
    <scope>NUCLEOTIDE SEQUENCE [LARGE SCALE GENOMIC DNA]</scope>
</reference>
<comment type="similarity">
    <text evidence="1">Belongs to the glycosyltransferase 2 family.</text>
</comment>
<feature type="non-terminal residue" evidence="6">
    <location>
        <position position="261"/>
    </location>
</feature>
<keyword evidence="3" id="KW-0808">Transferase</keyword>
<dbReference type="Proteomes" id="UP000176850">
    <property type="component" value="Unassembled WGS sequence"/>
</dbReference>
<evidence type="ECO:0000256" key="1">
    <source>
        <dbReference type="ARBA" id="ARBA00006739"/>
    </source>
</evidence>
<dbReference type="InterPro" id="IPR001173">
    <property type="entry name" value="Glyco_trans_2-like"/>
</dbReference>
<feature type="domain" description="Glycosyltransferase 2-like" evidence="5">
    <location>
        <begin position="47"/>
        <end position="141"/>
    </location>
</feature>
<evidence type="ECO:0000256" key="2">
    <source>
        <dbReference type="ARBA" id="ARBA00022676"/>
    </source>
</evidence>
<evidence type="ECO:0000256" key="3">
    <source>
        <dbReference type="ARBA" id="ARBA00022679"/>
    </source>
</evidence>
<proteinExistence type="inferred from homology"/>
<dbReference type="Gene3D" id="3.90.550.10">
    <property type="entry name" value="Spore Coat Polysaccharide Biosynthesis Protein SpsA, Chain A"/>
    <property type="match status" value="1"/>
</dbReference>
<feature type="region of interest" description="Disordered" evidence="4">
    <location>
        <begin position="240"/>
        <end position="261"/>
    </location>
</feature>
<protein>
    <recommendedName>
        <fullName evidence="5">Glycosyltransferase 2-like domain-containing protein</fullName>
    </recommendedName>
</protein>
<gene>
    <name evidence="6" type="ORF">A2799_04885</name>
</gene>
<evidence type="ECO:0000313" key="7">
    <source>
        <dbReference type="Proteomes" id="UP000176850"/>
    </source>
</evidence>
<keyword evidence="2" id="KW-0328">Glycosyltransferase</keyword>
<dbReference type="GO" id="GO:0016757">
    <property type="term" value="F:glycosyltransferase activity"/>
    <property type="evidence" value="ECO:0007669"/>
    <property type="project" value="UniProtKB-KW"/>
</dbReference>
<dbReference type="Pfam" id="PF00535">
    <property type="entry name" value="Glycos_transf_2"/>
    <property type="match status" value="1"/>
</dbReference>
<accession>A0A1F7GKN3</accession>
<dbReference type="EMBL" id="MFZH01000011">
    <property type="protein sequence ID" value="OGK19469.1"/>
    <property type="molecule type" value="Genomic_DNA"/>
</dbReference>
<dbReference type="InterPro" id="IPR029044">
    <property type="entry name" value="Nucleotide-diphossugar_trans"/>
</dbReference>
<organism evidence="6 7">
    <name type="scientific">Candidatus Roizmanbacteria bacterium RIFCSPHIGHO2_01_FULL_39_24</name>
    <dbReference type="NCBI Taxonomy" id="1802032"/>
    <lineage>
        <taxon>Bacteria</taxon>
        <taxon>Candidatus Roizmaniibacteriota</taxon>
    </lineage>
</organism>
<dbReference type="PANTHER" id="PTHR43179:SF12">
    <property type="entry name" value="GALACTOFURANOSYLTRANSFERASE GLFT2"/>
    <property type="match status" value="1"/>
</dbReference>
<name>A0A1F7GKN3_9BACT</name>